<reference evidence="3" key="1">
    <citation type="submission" date="2024-07" db="EMBL/GenBank/DDBJ databases">
        <title>Two chromosome-level genome assemblies of Korean endemic species Abeliophyllum distichum and Forsythia ovata (Oleaceae).</title>
        <authorList>
            <person name="Jang H."/>
        </authorList>
    </citation>
    <scope>NUCLEOTIDE SEQUENCE [LARGE SCALE GENOMIC DNA]</scope>
</reference>
<protein>
    <submittedName>
        <fullName evidence="2">ABC transporter B family member 15</fullName>
    </submittedName>
</protein>
<dbReference type="InterPro" id="IPR039421">
    <property type="entry name" value="Type_1_exporter"/>
</dbReference>
<keyword evidence="3" id="KW-1185">Reference proteome</keyword>
<dbReference type="PANTHER" id="PTHR24222:SF48">
    <property type="entry name" value="ABC TRANSPORTER B FAMILY MEMBER 15"/>
    <property type="match status" value="1"/>
</dbReference>
<evidence type="ECO:0000259" key="1">
    <source>
        <dbReference type="PROSITE" id="PS50893"/>
    </source>
</evidence>
<dbReference type="SUPFAM" id="SSF52540">
    <property type="entry name" value="P-loop containing nucleoside triphosphate hydrolases"/>
    <property type="match status" value="1"/>
</dbReference>
<dbReference type="AlphaFoldDB" id="A0ABD1RY43"/>
<dbReference type="EMBL" id="JBFOLK010000008">
    <property type="protein sequence ID" value="KAL2493350.1"/>
    <property type="molecule type" value="Genomic_DNA"/>
</dbReference>
<accession>A0ABD1RY43</accession>
<sequence>MGLVNQQPIIFATSIKENILFGKEDASIELVISAAKAANAHDFIDKLPEGYDTQVGECGIQLSGGQKQRIAIARALLKDPRILLLDEATSALDEQSESVVQEAINQASVGRTTIIIAHRLSTICMVDKILVLLSGRVVESGSHDELMQISDGECGVYFGMMKVLQLAVQNMAPDSLHHPIEGRHYEKTMYAHTRKSLFSVRSSTKNSLWNRGVKFWWP</sequence>
<evidence type="ECO:0000313" key="2">
    <source>
        <dbReference type="EMBL" id="KAL2493350.1"/>
    </source>
</evidence>
<dbReference type="PANTHER" id="PTHR24222">
    <property type="entry name" value="ABC TRANSPORTER B FAMILY"/>
    <property type="match status" value="1"/>
</dbReference>
<dbReference type="Proteomes" id="UP001604336">
    <property type="component" value="Unassembled WGS sequence"/>
</dbReference>
<dbReference type="Gene3D" id="3.40.50.300">
    <property type="entry name" value="P-loop containing nucleotide triphosphate hydrolases"/>
    <property type="match status" value="1"/>
</dbReference>
<dbReference type="Pfam" id="PF00005">
    <property type="entry name" value="ABC_tran"/>
    <property type="match status" value="1"/>
</dbReference>
<name>A0ABD1RY43_9LAMI</name>
<dbReference type="PROSITE" id="PS00211">
    <property type="entry name" value="ABC_TRANSPORTER_1"/>
    <property type="match status" value="1"/>
</dbReference>
<comment type="caution">
    <text evidence="2">The sequence shown here is derived from an EMBL/GenBank/DDBJ whole genome shotgun (WGS) entry which is preliminary data.</text>
</comment>
<dbReference type="InterPro" id="IPR017871">
    <property type="entry name" value="ABC_transporter-like_CS"/>
</dbReference>
<organism evidence="2 3">
    <name type="scientific">Abeliophyllum distichum</name>
    <dbReference type="NCBI Taxonomy" id="126358"/>
    <lineage>
        <taxon>Eukaryota</taxon>
        <taxon>Viridiplantae</taxon>
        <taxon>Streptophyta</taxon>
        <taxon>Embryophyta</taxon>
        <taxon>Tracheophyta</taxon>
        <taxon>Spermatophyta</taxon>
        <taxon>Magnoliopsida</taxon>
        <taxon>eudicotyledons</taxon>
        <taxon>Gunneridae</taxon>
        <taxon>Pentapetalae</taxon>
        <taxon>asterids</taxon>
        <taxon>lamiids</taxon>
        <taxon>Lamiales</taxon>
        <taxon>Oleaceae</taxon>
        <taxon>Forsythieae</taxon>
        <taxon>Abeliophyllum</taxon>
    </lineage>
</organism>
<dbReference type="PROSITE" id="PS50893">
    <property type="entry name" value="ABC_TRANSPORTER_2"/>
    <property type="match status" value="1"/>
</dbReference>
<gene>
    <name evidence="2" type="ORF">Adt_28978</name>
</gene>
<evidence type="ECO:0000313" key="3">
    <source>
        <dbReference type="Proteomes" id="UP001604336"/>
    </source>
</evidence>
<dbReference type="InterPro" id="IPR003439">
    <property type="entry name" value="ABC_transporter-like_ATP-bd"/>
</dbReference>
<dbReference type="InterPro" id="IPR027417">
    <property type="entry name" value="P-loop_NTPase"/>
</dbReference>
<proteinExistence type="predicted"/>
<feature type="domain" description="ABC transporter" evidence="1">
    <location>
        <begin position="1"/>
        <end position="159"/>
    </location>
</feature>